<reference evidence="1" key="1">
    <citation type="thesis" date="2021" institute="BYU ScholarsArchive" country="Provo, UT, USA">
        <title>Applications of and Algorithms for Genome Assembly and Genomic Analyses with an Emphasis on Marine Teleosts.</title>
        <authorList>
            <person name="Pickett B.D."/>
        </authorList>
    </citation>
    <scope>NUCLEOTIDE SEQUENCE</scope>
    <source>
        <strain evidence="1">HI-2016</strain>
    </source>
</reference>
<accession>A0A8T2PMI0</accession>
<gene>
    <name evidence="1" type="ORF">JZ751_022923</name>
</gene>
<dbReference type="AlphaFoldDB" id="A0A8T2PMI0"/>
<dbReference type="Proteomes" id="UP000824540">
    <property type="component" value="Unassembled WGS sequence"/>
</dbReference>
<protein>
    <submittedName>
        <fullName evidence="1">Uncharacterized protein</fullName>
    </submittedName>
</protein>
<sequence>MKRFYAGVAKAMSNRKSKADLLLHSLSGFLHCSEGDVIQCSLRSALRMAAKFSVYMIVLWIWESIGNMERCRLMVSNL</sequence>
<comment type="caution">
    <text evidence="1">The sequence shown here is derived from an EMBL/GenBank/DDBJ whole genome shotgun (WGS) entry which is preliminary data.</text>
</comment>
<evidence type="ECO:0000313" key="2">
    <source>
        <dbReference type="Proteomes" id="UP000824540"/>
    </source>
</evidence>
<keyword evidence="2" id="KW-1185">Reference proteome</keyword>
<organism evidence="1 2">
    <name type="scientific">Albula glossodonta</name>
    <name type="common">roundjaw bonefish</name>
    <dbReference type="NCBI Taxonomy" id="121402"/>
    <lineage>
        <taxon>Eukaryota</taxon>
        <taxon>Metazoa</taxon>
        <taxon>Chordata</taxon>
        <taxon>Craniata</taxon>
        <taxon>Vertebrata</taxon>
        <taxon>Euteleostomi</taxon>
        <taxon>Actinopterygii</taxon>
        <taxon>Neopterygii</taxon>
        <taxon>Teleostei</taxon>
        <taxon>Albuliformes</taxon>
        <taxon>Albulidae</taxon>
        <taxon>Albula</taxon>
    </lineage>
</organism>
<name>A0A8T2PMI0_9TELE</name>
<proteinExistence type="predicted"/>
<evidence type="ECO:0000313" key="1">
    <source>
        <dbReference type="EMBL" id="KAG9351672.1"/>
    </source>
</evidence>
<dbReference type="EMBL" id="JAFBMS010000006">
    <property type="protein sequence ID" value="KAG9351672.1"/>
    <property type="molecule type" value="Genomic_DNA"/>
</dbReference>